<name>A0A949JES3_9ACTN</name>
<reference evidence="2" key="1">
    <citation type="submission" date="2021-06" db="EMBL/GenBank/DDBJ databases">
        <title>Sequencing of actinobacteria type strains.</title>
        <authorList>
            <person name="Nguyen G.-S."/>
            <person name="Wentzel A."/>
        </authorList>
    </citation>
    <scope>NUCLEOTIDE SEQUENCE</scope>
    <source>
        <strain evidence="2">P38-E01</strain>
    </source>
</reference>
<accession>A0A949JES3</accession>
<comment type="caution">
    <text evidence="2">The sequence shown here is derived from an EMBL/GenBank/DDBJ whole genome shotgun (WGS) entry which is preliminary data.</text>
</comment>
<dbReference type="AlphaFoldDB" id="A0A949JES3"/>
<proteinExistence type="predicted"/>
<protein>
    <submittedName>
        <fullName evidence="2">Uncharacterized protein</fullName>
    </submittedName>
</protein>
<dbReference type="EMBL" id="JAELVF020000001">
    <property type="protein sequence ID" value="MBU7597628.1"/>
    <property type="molecule type" value="Genomic_DNA"/>
</dbReference>
<evidence type="ECO:0000256" key="1">
    <source>
        <dbReference type="SAM" id="MobiDB-lite"/>
    </source>
</evidence>
<gene>
    <name evidence="2" type="ORF">JGS22_008340</name>
</gene>
<evidence type="ECO:0000313" key="2">
    <source>
        <dbReference type="EMBL" id="MBU7597628.1"/>
    </source>
</evidence>
<dbReference type="Proteomes" id="UP000694501">
    <property type="component" value="Unassembled WGS sequence"/>
</dbReference>
<feature type="region of interest" description="Disordered" evidence="1">
    <location>
        <begin position="40"/>
        <end position="61"/>
    </location>
</feature>
<evidence type="ECO:0000313" key="3">
    <source>
        <dbReference type="Proteomes" id="UP000694501"/>
    </source>
</evidence>
<sequence>MPGWAYRCSLRAKAGALACEGVLVPRHIVEREVHKWLEREAAPGIDDAPPTELAPERSPADEQAANMRARARARAQAEVDKQRQALAHLRAEHAADPDDWAPGEYEEAADVIRRKRAEAQATLDSIPNAEPLPNRAEFVPLVVGIVEEWPTLDTRARNAILRKLIRLVALIRHGAGSENVEIQIHPVWEPDPWAEPPTPTAG</sequence>
<dbReference type="RefSeq" id="WP_211041080.1">
    <property type="nucleotide sequence ID" value="NZ_JAELVF020000001.1"/>
</dbReference>
<organism evidence="2 3">
    <name type="scientific">Streptomyces tardus</name>
    <dbReference type="NCBI Taxonomy" id="2780544"/>
    <lineage>
        <taxon>Bacteria</taxon>
        <taxon>Bacillati</taxon>
        <taxon>Actinomycetota</taxon>
        <taxon>Actinomycetes</taxon>
        <taxon>Kitasatosporales</taxon>
        <taxon>Streptomycetaceae</taxon>
        <taxon>Streptomyces</taxon>
    </lineage>
</organism>
<keyword evidence="3" id="KW-1185">Reference proteome</keyword>